<protein>
    <submittedName>
        <fullName evidence="1">DNA alkylation repair protein</fullName>
    </submittedName>
</protein>
<proteinExistence type="predicted"/>
<dbReference type="PANTHER" id="PTHR34070">
    <property type="entry name" value="ARMADILLO-TYPE FOLD"/>
    <property type="match status" value="1"/>
</dbReference>
<dbReference type="InterPro" id="IPR016024">
    <property type="entry name" value="ARM-type_fold"/>
</dbReference>
<dbReference type="PANTHER" id="PTHR34070:SF1">
    <property type="entry name" value="DNA ALKYLATION REPAIR PROTEIN"/>
    <property type="match status" value="1"/>
</dbReference>
<dbReference type="Proteomes" id="UP000284547">
    <property type="component" value="Unassembled WGS sequence"/>
</dbReference>
<sequence length="236" mass="26631">MTPYQALETLEALSDPAKAAEAAEYHKAPPEAERRYLGLSTAQIDEHVAQWRADLSVEGRVSLADGLWNTQVHDARVAAAKLLTQARLRPDDAAWALICDWVPQLDVWALADLVTIAGQKRLMADRDRIADLEDWVESPNHWVRRAALMMLLPWAKMNNLKDLDYDIRETGLIWAEHLVPDRNWFIQKAIADWLGALSKHDPARTAEFMDGPGLGLKTFARKEAARHLPDVPMTDD</sequence>
<dbReference type="RefSeq" id="WP_118150911.1">
    <property type="nucleotide sequence ID" value="NZ_QWEY01000003.1"/>
</dbReference>
<dbReference type="CDD" id="cd06561">
    <property type="entry name" value="AlkD_like"/>
    <property type="match status" value="1"/>
</dbReference>
<dbReference type="Gene3D" id="1.25.10.90">
    <property type="match status" value="1"/>
</dbReference>
<evidence type="ECO:0000313" key="2">
    <source>
        <dbReference type="Proteomes" id="UP000284547"/>
    </source>
</evidence>
<dbReference type="InterPro" id="IPR014825">
    <property type="entry name" value="DNA_alkylation"/>
</dbReference>
<organism evidence="1 2">
    <name type="scientific">Pseudotabrizicola alkalilacus</name>
    <dbReference type="NCBI Taxonomy" id="2305252"/>
    <lineage>
        <taxon>Bacteria</taxon>
        <taxon>Pseudomonadati</taxon>
        <taxon>Pseudomonadota</taxon>
        <taxon>Alphaproteobacteria</taxon>
        <taxon>Rhodobacterales</taxon>
        <taxon>Paracoccaceae</taxon>
        <taxon>Pseudotabrizicola</taxon>
    </lineage>
</organism>
<dbReference type="AlphaFoldDB" id="A0A411Z467"/>
<dbReference type="OrthoDB" id="9775346at2"/>
<accession>A0A411Z467</accession>
<evidence type="ECO:0000313" key="1">
    <source>
        <dbReference type="EMBL" id="RGP37854.1"/>
    </source>
</evidence>
<dbReference type="EMBL" id="QWEY01000003">
    <property type="protein sequence ID" value="RGP37854.1"/>
    <property type="molecule type" value="Genomic_DNA"/>
</dbReference>
<name>A0A411Z467_9RHOB</name>
<gene>
    <name evidence="1" type="ORF">D1012_08130</name>
</gene>
<dbReference type="Pfam" id="PF08713">
    <property type="entry name" value="DNA_alkylation"/>
    <property type="match status" value="1"/>
</dbReference>
<dbReference type="SUPFAM" id="SSF48371">
    <property type="entry name" value="ARM repeat"/>
    <property type="match status" value="1"/>
</dbReference>
<keyword evidence="2" id="KW-1185">Reference proteome</keyword>
<reference evidence="1 2" key="1">
    <citation type="submission" date="2018-08" db="EMBL/GenBank/DDBJ databases">
        <title>Flavobacterium tibetense sp. nov., isolated from a wetland YonghuCo on Tibetan Plateau.</title>
        <authorList>
            <person name="Phurbu D."/>
            <person name="Lu H."/>
            <person name="Xing P."/>
        </authorList>
    </citation>
    <scope>NUCLEOTIDE SEQUENCE [LARGE SCALE GENOMIC DNA]</scope>
    <source>
        <strain evidence="1 2">DJC</strain>
    </source>
</reference>
<comment type="caution">
    <text evidence="1">The sequence shown here is derived from an EMBL/GenBank/DDBJ whole genome shotgun (WGS) entry which is preliminary data.</text>
</comment>